<dbReference type="Proteomes" id="UP000657177">
    <property type="component" value="Unassembled WGS sequence"/>
</dbReference>
<dbReference type="GO" id="GO:0009228">
    <property type="term" value="P:thiamine biosynthetic process"/>
    <property type="evidence" value="ECO:0007669"/>
    <property type="project" value="InterPro"/>
</dbReference>
<dbReference type="SUPFAM" id="SSF53850">
    <property type="entry name" value="Periplasmic binding protein-like II"/>
    <property type="match status" value="1"/>
</dbReference>
<gene>
    <name evidence="2" type="ORF">G5B42_06350</name>
</gene>
<evidence type="ECO:0000313" key="3">
    <source>
        <dbReference type="Proteomes" id="UP000657177"/>
    </source>
</evidence>
<dbReference type="Pfam" id="PF09084">
    <property type="entry name" value="NMT1"/>
    <property type="match status" value="1"/>
</dbReference>
<name>A0A8J6HS73_9FIRM</name>
<dbReference type="PANTHER" id="PTHR31528">
    <property type="entry name" value="4-AMINO-5-HYDROXYMETHYL-2-METHYLPYRIMIDINE PHOSPHATE SYNTHASE THI11-RELATED"/>
    <property type="match status" value="1"/>
</dbReference>
<protein>
    <submittedName>
        <fullName evidence="2">ABC transporter substrate-binding protein</fullName>
    </submittedName>
</protein>
<sequence length="328" mass="36025">MKKKLVLLLVAAVLLLGGVLFWTRPVQSRTVTLAMTYIPNVQFAPWYVAEEKGYFREEGLEVVFDYRMDIDALQLVATGKMDYAIAGGDQVLVARGQGIPVVYLMSLYAEFPPAVIAKAETGIKTATDLKGKTVGLPLYGTNLLAVQAILRRAGLAEKDVHLVDIGYTQIPSLLEDKVDAVVGFANNEPIKLKAMGVAVNQINSWDYFSLVGHGLITGAGKVEKAPAEVGKMVRASYKGLQYALAHPEEAFAICLKYLPELGEEQKKQEWEVLKASMALWENDYTRTYGLGRSDPASWEDAQQLMIELGMIPQATPVGEILNLSFLPE</sequence>
<dbReference type="Gene3D" id="3.40.190.10">
    <property type="entry name" value="Periplasmic binding protein-like II"/>
    <property type="match status" value="2"/>
</dbReference>
<evidence type="ECO:0000259" key="1">
    <source>
        <dbReference type="Pfam" id="PF09084"/>
    </source>
</evidence>
<feature type="domain" description="SsuA/THI5-like" evidence="1">
    <location>
        <begin position="40"/>
        <end position="250"/>
    </location>
</feature>
<dbReference type="AlphaFoldDB" id="A0A8J6HS73"/>
<organism evidence="2 3">
    <name type="scientific">Capillibacterium thermochitinicola</name>
    <dbReference type="NCBI Taxonomy" id="2699427"/>
    <lineage>
        <taxon>Bacteria</taxon>
        <taxon>Bacillati</taxon>
        <taxon>Bacillota</taxon>
        <taxon>Capillibacterium</taxon>
    </lineage>
</organism>
<keyword evidence="3" id="KW-1185">Reference proteome</keyword>
<dbReference type="PANTHER" id="PTHR31528:SF15">
    <property type="entry name" value="RIBOFLAVIN-BINDING PROTEIN RIBY"/>
    <property type="match status" value="1"/>
</dbReference>
<dbReference type="InterPro" id="IPR027939">
    <property type="entry name" value="NMT1/THI5"/>
</dbReference>
<dbReference type="RefSeq" id="WP_181339614.1">
    <property type="nucleotide sequence ID" value="NZ_JAAKDE010000012.1"/>
</dbReference>
<proteinExistence type="predicted"/>
<accession>A0A8J6HS73</accession>
<comment type="caution">
    <text evidence="2">The sequence shown here is derived from an EMBL/GenBank/DDBJ whole genome shotgun (WGS) entry which is preliminary data.</text>
</comment>
<dbReference type="InterPro" id="IPR015168">
    <property type="entry name" value="SsuA/THI5"/>
</dbReference>
<evidence type="ECO:0000313" key="2">
    <source>
        <dbReference type="EMBL" id="MBA2133161.1"/>
    </source>
</evidence>
<reference evidence="2" key="1">
    <citation type="submission" date="2020-06" db="EMBL/GenBank/DDBJ databases">
        <title>Novel chitinolytic bacterium.</title>
        <authorList>
            <person name="Ungkulpasvich U."/>
            <person name="Kosugi A."/>
            <person name="Uke A."/>
        </authorList>
    </citation>
    <scope>NUCLEOTIDE SEQUENCE</scope>
    <source>
        <strain evidence="2">UUS1-1</strain>
    </source>
</reference>
<dbReference type="EMBL" id="JAAKDE010000012">
    <property type="protein sequence ID" value="MBA2133161.1"/>
    <property type="molecule type" value="Genomic_DNA"/>
</dbReference>